<sequence length="170" mass="18608">MKKFGLLILGIILGALAMYFYCSKDVNMMEEPPTIKPPSGIITPAQITALTQAFNPRHKLISDSIFKNAKTQDNRSSWYKLEDIEDYIKYAKQQAAENNQTMDGLRLYLGAYPNNGDEPGLTTLLFVPTGFDNTSEGSFFSLQGKSGDLDNSDGLNGGGNGKPPSANYPQ</sequence>
<dbReference type="AlphaFoldDB" id="A0A3D9H7N5"/>
<gene>
    <name evidence="2" type="ORF">DFQ10_102377</name>
</gene>
<comment type="caution">
    <text evidence="2">The sequence shown here is derived from an EMBL/GenBank/DDBJ whole genome shotgun (WGS) entry which is preliminary data.</text>
</comment>
<dbReference type="Proteomes" id="UP000256980">
    <property type="component" value="Unassembled WGS sequence"/>
</dbReference>
<dbReference type="EMBL" id="QRDV01000002">
    <property type="protein sequence ID" value="RED45504.1"/>
    <property type="molecule type" value="Genomic_DNA"/>
</dbReference>
<keyword evidence="3" id="KW-1185">Reference proteome</keyword>
<protein>
    <submittedName>
        <fullName evidence="2">Uncharacterized protein</fullName>
    </submittedName>
</protein>
<evidence type="ECO:0000313" key="3">
    <source>
        <dbReference type="Proteomes" id="UP000256980"/>
    </source>
</evidence>
<feature type="region of interest" description="Disordered" evidence="1">
    <location>
        <begin position="142"/>
        <end position="170"/>
    </location>
</feature>
<proteinExistence type="predicted"/>
<reference evidence="2 3" key="1">
    <citation type="submission" date="2018-07" db="EMBL/GenBank/DDBJ databases">
        <title>Genomic Encyclopedia of Type Strains, Phase III (KMG-III): the genomes of soil and plant-associated and newly described type strains.</title>
        <authorList>
            <person name="Whitman W."/>
        </authorList>
    </citation>
    <scope>NUCLEOTIDE SEQUENCE [LARGE SCALE GENOMIC DNA]</scope>
    <source>
        <strain evidence="2 3">CECT 7946</strain>
    </source>
</reference>
<dbReference type="OrthoDB" id="1440507at2"/>
<dbReference type="RefSeq" id="WP_115816803.1">
    <property type="nucleotide sequence ID" value="NZ_CANKZP010000002.1"/>
</dbReference>
<accession>A0A3D9H7N5</accession>
<evidence type="ECO:0000256" key="1">
    <source>
        <dbReference type="SAM" id="MobiDB-lite"/>
    </source>
</evidence>
<evidence type="ECO:0000313" key="2">
    <source>
        <dbReference type="EMBL" id="RED45504.1"/>
    </source>
</evidence>
<organism evidence="2 3">
    <name type="scientific">Winogradskyella eximia</name>
    <dbReference type="NCBI Taxonomy" id="262006"/>
    <lineage>
        <taxon>Bacteria</taxon>
        <taxon>Pseudomonadati</taxon>
        <taxon>Bacteroidota</taxon>
        <taxon>Flavobacteriia</taxon>
        <taxon>Flavobacteriales</taxon>
        <taxon>Flavobacteriaceae</taxon>
        <taxon>Winogradskyella</taxon>
    </lineage>
</organism>
<name>A0A3D9H7N5_9FLAO</name>